<organism evidence="1">
    <name type="scientific">Musa acuminata subsp. malaccensis</name>
    <name type="common">Wild banana</name>
    <name type="synonym">Musa malaccensis</name>
    <dbReference type="NCBI Taxonomy" id="214687"/>
    <lineage>
        <taxon>Eukaryota</taxon>
        <taxon>Viridiplantae</taxon>
        <taxon>Streptophyta</taxon>
        <taxon>Embryophyta</taxon>
        <taxon>Tracheophyta</taxon>
        <taxon>Spermatophyta</taxon>
        <taxon>Magnoliopsida</taxon>
        <taxon>Liliopsida</taxon>
        <taxon>Zingiberales</taxon>
        <taxon>Musaceae</taxon>
        <taxon>Musa</taxon>
    </lineage>
</organism>
<evidence type="ECO:0000313" key="1">
    <source>
        <dbReference type="EMBL" id="CAG1847872.1"/>
    </source>
</evidence>
<sequence>MLLTQAFESSPLHHLLKLLEVHHPIPVVVHLVYHLPAVLRGPALLEAERGEHQPQLLHGDEPVPVAVEHVERLAHVLLLVPLVHDAAAERPELLHVDAPVPVGVDPLHHRRDLHLRDVDAQVLERAAHLRLRDAAVPVAVEHLEDPHQLRRVH</sequence>
<gene>
    <name evidence="1" type="ORF">GSMUA_176670.1</name>
</gene>
<protein>
    <submittedName>
        <fullName evidence="1">(wild Malaysian banana) hypothetical protein</fullName>
    </submittedName>
</protein>
<reference evidence="1" key="1">
    <citation type="submission" date="2021-03" db="EMBL/GenBank/DDBJ databases">
        <authorList>
            <consortium name="Genoscope - CEA"/>
            <person name="William W."/>
        </authorList>
    </citation>
    <scope>NUCLEOTIDE SEQUENCE</scope>
    <source>
        <strain evidence="1">Doubled-haploid Pahang</strain>
    </source>
</reference>
<name>A0A8D7FBM1_MUSAM</name>
<feature type="non-terminal residue" evidence="1">
    <location>
        <position position="153"/>
    </location>
</feature>
<accession>A0A8D7FBM1</accession>
<dbReference type="AlphaFoldDB" id="A0A8D7FBM1"/>
<proteinExistence type="predicted"/>
<dbReference type="EMBL" id="HG996471">
    <property type="protein sequence ID" value="CAG1847872.1"/>
    <property type="molecule type" value="Genomic_DNA"/>
</dbReference>